<dbReference type="PROSITE" id="PS00086">
    <property type="entry name" value="CYTOCHROME_P450"/>
    <property type="match status" value="1"/>
</dbReference>
<keyword evidence="12" id="KW-0503">Monooxygenase</keyword>
<evidence type="ECO:0000256" key="5">
    <source>
        <dbReference type="ARBA" id="ARBA00022692"/>
    </source>
</evidence>
<comment type="subcellular location">
    <subcellularLocation>
        <location evidence="2">Membrane</location>
        <topology evidence="2">Single-pass membrane protein</topology>
    </subcellularLocation>
</comment>
<dbReference type="GO" id="GO:0016132">
    <property type="term" value="P:brassinosteroid biosynthetic process"/>
    <property type="evidence" value="ECO:0007669"/>
    <property type="project" value="TreeGrafter"/>
</dbReference>
<dbReference type="PRINTS" id="PR00385">
    <property type="entry name" value="P450"/>
</dbReference>
<keyword evidence="9 11" id="KW-0408">Iron</keyword>
<dbReference type="KEGG" id="aprc:113850522"/>
<proteinExistence type="inferred from homology"/>
<accession>A0A8B8JZT1</accession>
<dbReference type="Proteomes" id="UP000694853">
    <property type="component" value="Unplaced"/>
</dbReference>
<gene>
    <name evidence="15" type="primary">LOC113850522</name>
</gene>
<evidence type="ECO:0000313" key="14">
    <source>
        <dbReference type="Proteomes" id="UP000694853"/>
    </source>
</evidence>
<comment type="cofactor">
    <cofactor evidence="1 11">
        <name>heme</name>
        <dbReference type="ChEBI" id="CHEBI:30413"/>
    </cofactor>
</comment>
<keyword evidence="10 13" id="KW-0472">Membrane</keyword>
<evidence type="ECO:0000256" key="3">
    <source>
        <dbReference type="ARBA" id="ARBA00010617"/>
    </source>
</evidence>
<dbReference type="InterPro" id="IPR001128">
    <property type="entry name" value="Cyt_P450"/>
</dbReference>
<protein>
    <submittedName>
        <fullName evidence="15">Beta-amyrin 11-oxidase-like</fullName>
    </submittedName>
</protein>
<keyword evidence="14" id="KW-1185">Reference proteome</keyword>
<dbReference type="OrthoDB" id="1470350at2759"/>
<dbReference type="GO" id="GO:0051777">
    <property type="term" value="F:ent-kaurenoic acid monooxygenase activity"/>
    <property type="evidence" value="ECO:0007669"/>
    <property type="project" value="TreeGrafter"/>
</dbReference>
<dbReference type="PRINTS" id="PR00463">
    <property type="entry name" value="EP450I"/>
</dbReference>
<keyword evidence="5 13" id="KW-0812">Transmembrane</keyword>
<dbReference type="AlphaFoldDB" id="A0A8B8JZT1"/>
<dbReference type="InterPro" id="IPR002401">
    <property type="entry name" value="Cyt_P450_E_grp-I"/>
</dbReference>
<dbReference type="Gene3D" id="1.10.630.10">
    <property type="entry name" value="Cytochrome P450"/>
    <property type="match status" value="1"/>
</dbReference>
<dbReference type="SUPFAM" id="SSF48264">
    <property type="entry name" value="Cytochrome P450"/>
    <property type="match status" value="1"/>
</dbReference>
<reference evidence="15" key="2">
    <citation type="submission" date="2025-08" db="UniProtKB">
        <authorList>
            <consortium name="RefSeq"/>
        </authorList>
    </citation>
    <scope>IDENTIFICATION</scope>
    <source>
        <tissue evidence="15">Young leaves</tissue>
    </source>
</reference>
<name>A0A8B8JZT1_ABRPR</name>
<organism evidence="14 15">
    <name type="scientific">Abrus precatorius</name>
    <name type="common">Indian licorice</name>
    <name type="synonym">Glycine abrus</name>
    <dbReference type="NCBI Taxonomy" id="3816"/>
    <lineage>
        <taxon>Eukaryota</taxon>
        <taxon>Viridiplantae</taxon>
        <taxon>Streptophyta</taxon>
        <taxon>Embryophyta</taxon>
        <taxon>Tracheophyta</taxon>
        <taxon>Spermatophyta</taxon>
        <taxon>Magnoliopsida</taxon>
        <taxon>eudicotyledons</taxon>
        <taxon>Gunneridae</taxon>
        <taxon>Pentapetalae</taxon>
        <taxon>rosids</taxon>
        <taxon>fabids</taxon>
        <taxon>Fabales</taxon>
        <taxon>Fabaceae</taxon>
        <taxon>Papilionoideae</taxon>
        <taxon>50 kb inversion clade</taxon>
        <taxon>NPAAA clade</taxon>
        <taxon>indigoferoid/millettioid clade</taxon>
        <taxon>Abreae</taxon>
        <taxon>Abrus</taxon>
    </lineage>
</organism>
<keyword evidence="8 12" id="KW-0560">Oxidoreductase</keyword>
<dbReference type="GO" id="GO:0016125">
    <property type="term" value="P:sterol metabolic process"/>
    <property type="evidence" value="ECO:0007669"/>
    <property type="project" value="TreeGrafter"/>
</dbReference>
<dbReference type="GO" id="GO:0020037">
    <property type="term" value="F:heme binding"/>
    <property type="evidence" value="ECO:0007669"/>
    <property type="project" value="InterPro"/>
</dbReference>
<evidence type="ECO:0000313" key="15">
    <source>
        <dbReference type="RefSeq" id="XP_027336886.1"/>
    </source>
</evidence>
<comment type="similarity">
    <text evidence="3 12">Belongs to the cytochrome P450 family.</text>
</comment>
<evidence type="ECO:0000256" key="11">
    <source>
        <dbReference type="PIRSR" id="PIRSR602401-1"/>
    </source>
</evidence>
<keyword evidence="6 11" id="KW-0479">Metal-binding</keyword>
<dbReference type="GO" id="GO:0005506">
    <property type="term" value="F:iron ion binding"/>
    <property type="evidence" value="ECO:0007669"/>
    <property type="project" value="InterPro"/>
</dbReference>
<dbReference type="PANTHER" id="PTHR24286:SF199">
    <property type="entry name" value="CYTOCHROME P450 88D6"/>
    <property type="match status" value="1"/>
</dbReference>
<evidence type="ECO:0000256" key="9">
    <source>
        <dbReference type="ARBA" id="ARBA00023004"/>
    </source>
</evidence>
<dbReference type="CDD" id="cd11043">
    <property type="entry name" value="CYP90-like"/>
    <property type="match status" value="1"/>
</dbReference>
<dbReference type="RefSeq" id="XP_027336886.1">
    <property type="nucleotide sequence ID" value="XM_027481085.1"/>
</dbReference>
<evidence type="ECO:0000256" key="6">
    <source>
        <dbReference type="ARBA" id="ARBA00022723"/>
    </source>
</evidence>
<evidence type="ECO:0000256" key="12">
    <source>
        <dbReference type="RuleBase" id="RU000461"/>
    </source>
</evidence>
<dbReference type="PANTHER" id="PTHR24286">
    <property type="entry name" value="CYTOCHROME P450 26"/>
    <property type="match status" value="1"/>
</dbReference>
<reference evidence="14" key="1">
    <citation type="journal article" date="2019" name="Toxins">
        <title>Detection of Abrin-Like and Prepropulchellin-Like Toxin Genes and Transcripts Using Whole Genome Sequencing and Full-Length Transcript Sequencing of Abrus precatorius.</title>
        <authorList>
            <person name="Hovde B.T."/>
            <person name="Daligault H.E."/>
            <person name="Hanschen E.R."/>
            <person name="Kunde Y.A."/>
            <person name="Johnson M.B."/>
            <person name="Starkenburg S.R."/>
            <person name="Johnson S.L."/>
        </authorList>
    </citation>
    <scope>NUCLEOTIDE SEQUENCE [LARGE SCALE GENOMIC DNA]</scope>
</reference>
<dbReference type="InterPro" id="IPR017972">
    <property type="entry name" value="Cyt_P450_CS"/>
</dbReference>
<feature type="binding site" description="axial binding residue" evidence="11">
    <location>
        <position position="437"/>
    </location>
    <ligand>
        <name>heme</name>
        <dbReference type="ChEBI" id="CHEBI:30413"/>
    </ligand>
    <ligandPart>
        <name>Fe</name>
        <dbReference type="ChEBI" id="CHEBI:18248"/>
    </ligandPart>
</feature>
<evidence type="ECO:0000256" key="4">
    <source>
        <dbReference type="ARBA" id="ARBA00022617"/>
    </source>
</evidence>
<dbReference type="GO" id="GO:0005783">
    <property type="term" value="C:endoplasmic reticulum"/>
    <property type="evidence" value="ECO:0007669"/>
    <property type="project" value="TreeGrafter"/>
</dbReference>
<dbReference type="InterPro" id="IPR036396">
    <property type="entry name" value="Cyt_P450_sf"/>
</dbReference>
<dbReference type="GeneID" id="113850522"/>
<dbReference type="GO" id="GO:0016020">
    <property type="term" value="C:membrane"/>
    <property type="evidence" value="ECO:0007669"/>
    <property type="project" value="UniProtKB-SubCell"/>
</dbReference>
<dbReference type="GO" id="GO:0010268">
    <property type="term" value="P:brassinosteroid homeostasis"/>
    <property type="evidence" value="ECO:0007669"/>
    <property type="project" value="TreeGrafter"/>
</dbReference>
<evidence type="ECO:0000256" key="7">
    <source>
        <dbReference type="ARBA" id="ARBA00022989"/>
    </source>
</evidence>
<evidence type="ECO:0000256" key="8">
    <source>
        <dbReference type="ARBA" id="ARBA00023002"/>
    </source>
</evidence>
<evidence type="ECO:0000256" key="2">
    <source>
        <dbReference type="ARBA" id="ARBA00004167"/>
    </source>
</evidence>
<keyword evidence="4 11" id="KW-0349">Heme</keyword>
<sequence length="491" mass="56027">MELNWVWTSAATLFACYFFVCKFLRGLNGWYYDLKLRNKQYPLPPGDMGWPLFGNMLTFLKDFSSGHADSFINNLVSRYGRTGIYKTHLFLNPSIIVCAPETCKRVLQDEENYKHGYPTSTQELTRSRPFEGVAGAEHKRIRRLVTAPIVGQHMLVKYLERIENIVINSLEELSTIKHPVELLTETKKISFKVIIHIFLGSYNEGIVTKVGDLFTVLFDGLFSVPINAPGFTFNKALKARKKLVKIIQSVLDERKLMMKKGEIVDKRDLVDILLDVDGENGKKLEDEDIIDLLLALVFAGHETTATGMMWSLIHLTQHPDIMKKAKEEQEEIMKMRPSSQKYLSLQEIKQMVYLSKVINETLRLANILFSAFRVATADVNINGYIIPKGWKVLVWLRAIHMDPEYHSNPEEFNPSRWDGYNAKVGAFLPFGTGSRLCPGSDLAKLEMSILLHHFLLNYKLEQINSKCPITNLPNTKPKDNCLAKVIKVPCA</sequence>
<dbReference type="Pfam" id="PF00067">
    <property type="entry name" value="p450"/>
    <property type="match status" value="1"/>
</dbReference>
<feature type="transmembrane region" description="Helical" evidence="13">
    <location>
        <begin position="6"/>
        <end position="27"/>
    </location>
</feature>
<keyword evidence="7 13" id="KW-1133">Transmembrane helix</keyword>
<evidence type="ECO:0000256" key="10">
    <source>
        <dbReference type="ARBA" id="ARBA00023136"/>
    </source>
</evidence>
<evidence type="ECO:0000256" key="13">
    <source>
        <dbReference type="SAM" id="Phobius"/>
    </source>
</evidence>
<evidence type="ECO:0000256" key="1">
    <source>
        <dbReference type="ARBA" id="ARBA00001971"/>
    </source>
</evidence>